<proteinExistence type="predicted"/>
<protein>
    <recommendedName>
        <fullName evidence="5">PPPDE domain-containing protein</fullName>
    </recommendedName>
</protein>
<keyword evidence="2" id="KW-1133">Transmembrane helix</keyword>
<evidence type="ECO:0008006" key="5">
    <source>
        <dbReference type="Google" id="ProtNLM"/>
    </source>
</evidence>
<name>E9I6J9_DAPPU</name>
<keyword evidence="2" id="KW-0812">Transmembrane</keyword>
<dbReference type="Proteomes" id="UP000000305">
    <property type="component" value="Unassembled WGS sequence"/>
</dbReference>
<evidence type="ECO:0000256" key="2">
    <source>
        <dbReference type="SAM" id="Phobius"/>
    </source>
</evidence>
<organism evidence="3 4">
    <name type="scientific">Daphnia pulex</name>
    <name type="common">Water flea</name>
    <dbReference type="NCBI Taxonomy" id="6669"/>
    <lineage>
        <taxon>Eukaryota</taxon>
        <taxon>Metazoa</taxon>
        <taxon>Ecdysozoa</taxon>
        <taxon>Arthropoda</taxon>
        <taxon>Crustacea</taxon>
        <taxon>Branchiopoda</taxon>
        <taxon>Diplostraca</taxon>
        <taxon>Cladocera</taxon>
        <taxon>Anomopoda</taxon>
        <taxon>Daphniidae</taxon>
        <taxon>Daphnia</taxon>
    </lineage>
</organism>
<accession>E9I6J9</accession>
<feature type="region of interest" description="Disordered" evidence="1">
    <location>
        <begin position="1"/>
        <end position="20"/>
    </location>
</feature>
<feature type="transmembrane region" description="Helical" evidence="2">
    <location>
        <begin position="215"/>
        <end position="239"/>
    </location>
</feature>
<sequence length="248" mass="29073">MDSLAQRFLSSSSTSRSSGGEWTRKLYLYPDVHNLTKDIREHVITNSELLRFGRNKTTKEEKLEKLLGEDEEIELVRVYSNPLNSAQMTKVALHHAFVLFKIRQKTKPETWWSIEKNTKSITIQISKNGREIVRDCYKRERRPVGPTTPNTRDRDLPANENATVYNLIQHIYDGNYLNDPYNLKNSNCQHFADRIFEFLAIPLADRCRRMLTRSVFILIITCSVLLVFYALLQILSTMWTRFQEPDEL</sequence>
<evidence type="ECO:0000313" key="4">
    <source>
        <dbReference type="Proteomes" id="UP000000305"/>
    </source>
</evidence>
<dbReference type="EMBL" id="GL736531">
    <property type="protein sequence ID" value="EFX60381.1"/>
    <property type="molecule type" value="Genomic_DNA"/>
</dbReference>
<evidence type="ECO:0000313" key="3">
    <source>
        <dbReference type="EMBL" id="EFX60381.1"/>
    </source>
</evidence>
<keyword evidence="2" id="KW-0472">Membrane</keyword>
<reference evidence="3 4" key="1">
    <citation type="journal article" date="2011" name="Science">
        <title>The ecoresponsive genome of Daphnia pulex.</title>
        <authorList>
            <person name="Colbourne J.K."/>
            <person name="Pfrender M.E."/>
            <person name="Gilbert D."/>
            <person name="Thomas W.K."/>
            <person name="Tucker A."/>
            <person name="Oakley T.H."/>
            <person name="Tokishita S."/>
            <person name="Aerts A."/>
            <person name="Arnold G.J."/>
            <person name="Basu M.K."/>
            <person name="Bauer D.J."/>
            <person name="Caceres C.E."/>
            <person name="Carmel L."/>
            <person name="Casola C."/>
            <person name="Choi J.H."/>
            <person name="Detter J.C."/>
            <person name="Dong Q."/>
            <person name="Dusheyko S."/>
            <person name="Eads B.D."/>
            <person name="Frohlich T."/>
            <person name="Geiler-Samerotte K.A."/>
            <person name="Gerlach D."/>
            <person name="Hatcher P."/>
            <person name="Jogdeo S."/>
            <person name="Krijgsveld J."/>
            <person name="Kriventseva E.V."/>
            <person name="Kultz D."/>
            <person name="Laforsch C."/>
            <person name="Lindquist E."/>
            <person name="Lopez J."/>
            <person name="Manak J.R."/>
            <person name="Muller J."/>
            <person name="Pangilinan J."/>
            <person name="Patwardhan R.P."/>
            <person name="Pitluck S."/>
            <person name="Pritham E.J."/>
            <person name="Rechtsteiner A."/>
            <person name="Rho M."/>
            <person name="Rogozin I.B."/>
            <person name="Sakarya O."/>
            <person name="Salamov A."/>
            <person name="Schaack S."/>
            <person name="Shapiro H."/>
            <person name="Shiga Y."/>
            <person name="Skalitzky C."/>
            <person name="Smith Z."/>
            <person name="Souvorov A."/>
            <person name="Sung W."/>
            <person name="Tang Z."/>
            <person name="Tsuchiya D."/>
            <person name="Tu H."/>
            <person name="Vos H."/>
            <person name="Wang M."/>
            <person name="Wolf Y.I."/>
            <person name="Yamagata H."/>
            <person name="Yamada T."/>
            <person name="Ye Y."/>
            <person name="Shaw J.R."/>
            <person name="Andrews J."/>
            <person name="Crease T.J."/>
            <person name="Tang H."/>
            <person name="Lucas S.M."/>
            <person name="Robertson H.M."/>
            <person name="Bork P."/>
            <person name="Koonin E.V."/>
            <person name="Zdobnov E.M."/>
            <person name="Grigoriev I.V."/>
            <person name="Lynch M."/>
            <person name="Boore J.L."/>
        </authorList>
    </citation>
    <scope>NUCLEOTIDE SEQUENCE [LARGE SCALE GENOMIC DNA]</scope>
</reference>
<evidence type="ECO:0000256" key="1">
    <source>
        <dbReference type="SAM" id="MobiDB-lite"/>
    </source>
</evidence>
<dbReference type="AlphaFoldDB" id="E9I6J9"/>
<gene>
    <name evidence="3" type="ORF">DAPPUDRAFT_344096</name>
</gene>
<dbReference type="KEGG" id="dpx:DAPPUDRAFT_344096"/>
<dbReference type="PANTHER" id="PTHR33173">
    <property type="match status" value="1"/>
</dbReference>
<dbReference type="PhylomeDB" id="E9I6J9"/>
<dbReference type="PANTHER" id="PTHR33173:SF2">
    <property type="entry name" value="MYND-TYPE DOMAIN-CONTAINING PROTEIN"/>
    <property type="match status" value="1"/>
</dbReference>
<dbReference type="OrthoDB" id="6339422at2759"/>
<keyword evidence="4" id="KW-1185">Reference proteome</keyword>
<dbReference type="HOGENOM" id="CLU_098073_0_0_1"/>
<dbReference type="InParanoid" id="E9I6J9"/>